<dbReference type="AlphaFoldDB" id="A0A0A8YVI1"/>
<dbReference type="EMBL" id="GBRH01268447">
    <property type="protein sequence ID" value="JAD29448.1"/>
    <property type="molecule type" value="Transcribed_RNA"/>
</dbReference>
<sequence length="26" mass="3047">MAIRPECPVHVSIMLHLSVWQLPYII</sequence>
<name>A0A0A8YVI1_ARUDO</name>
<reference evidence="1" key="2">
    <citation type="journal article" date="2015" name="Data Brief">
        <title>Shoot transcriptome of the giant reed, Arundo donax.</title>
        <authorList>
            <person name="Barrero R.A."/>
            <person name="Guerrero F.D."/>
            <person name="Moolhuijzen P."/>
            <person name="Goolsby J.A."/>
            <person name="Tidwell J."/>
            <person name="Bellgard S.E."/>
            <person name="Bellgard M.I."/>
        </authorList>
    </citation>
    <scope>NUCLEOTIDE SEQUENCE</scope>
    <source>
        <tissue evidence="1">Shoot tissue taken approximately 20 cm above the soil surface</tissue>
    </source>
</reference>
<reference evidence="1" key="1">
    <citation type="submission" date="2014-09" db="EMBL/GenBank/DDBJ databases">
        <authorList>
            <person name="Magalhaes I.L.F."/>
            <person name="Oliveira U."/>
            <person name="Santos F.R."/>
            <person name="Vidigal T.H.D.A."/>
            <person name="Brescovit A.D."/>
            <person name="Santos A.J."/>
        </authorList>
    </citation>
    <scope>NUCLEOTIDE SEQUENCE</scope>
    <source>
        <tissue evidence="1">Shoot tissue taken approximately 20 cm above the soil surface</tissue>
    </source>
</reference>
<protein>
    <submittedName>
        <fullName evidence="1">Uncharacterized protein</fullName>
    </submittedName>
</protein>
<organism evidence="1">
    <name type="scientific">Arundo donax</name>
    <name type="common">Giant reed</name>
    <name type="synonym">Donax arundinaceus</name>
    <dbReference type="NCBI Taxonomy" id="35708"/>
    <lineage>
        <taxon>Eukaryota</taxon>
        <taxon>Viridiplantae</taxon>
        <taxon>Streptophyta</taxon>
        <taxon>Embryophyta</taxon>
        <taxon>Tracheophyta</taxon>
        <taxon>Spermatophyta</taxon>
        <taxon>Magnoliopsida</taxon>
        <taxon>Liliopsida</taxon>
        <taxon>Poales</taxon>
        <taxon>Poaceae</taxon>
        <taxon>PACMAD clade</taxon>
        <taxon>Arundinoideae</taxon>
        <taxon>Arundineae</taxon>
        <taxon>Arundo</taxon>
    </lineage>
</organism>
<proteinExistence type="predicted"/>
<evidence type="ECO:0000313" key="1">
    <source>
        <dbReference type="EMBL" id="JAD29448.1"/>
    </source>
</evidence>
<accession>A0A0A8YVI1</accession>